<keyword evidence="2" id="KW-0349">Heme</keyword>
<dbReference type="GO" id="GO:0006979">
    <property type="term" value="P:response to oxidative stress"/>
    <property type="evidence" value="ECO:0007669"/>
    <property type="project" value="InterPro"/>
</dbReference>
<reference evidence="3 4" key="1">
    <citation type="submission" date="2018-08" db="EMBL/GenBank/DDBJ databases">
        <authorList>
            <person name="Laetsch R D."/>
            <person name="Stevens L."/>
            <person name="Kumar S."/>
            <person name="Blaxter L. M."/>
        </authorList>
    </citation>
    <scope>NUCLEOTIDE SEQUENCE [LARGE SCALE GENOMIC DNA]</scope>
</reference>
<evidence type="ECO:0000256" key="1">
    <source>
        <dbReference type="ARBA" id="ARBA00022559"/>
    </source>
</evidence>
<evidence type="ECO:0000256" key="2">
    <source>
        <dbReference type="PIRSR" id="PIRSR619791-2"/>
    </source>
</evidence>
<dbReference type="OrthoDB" id="823504at2759"/>
<dbReference type="PANTHER" id="PTHR11475">
    <property type="entry name" value="OXIDASE/PEROXIDASE"/>
    <property type="match status" value="1"/>
</dbReference>
<dbReference type="InterPro" id="IPR010255">
    <property type="entry name" value="Haem_peroxidase_sf"/>
</dbReference>
<keyword evidence="4" id="KW-1185">Reference proteome</keyword>
<sequence length="467" mass="53544">ITSYIDASGIYGSMEEDAYDLRDLSPDRGLLRYDMVSSANKPYLPFERDSSVDCRRNWTLNYPVRCFLAGDFRANEQLGLMTMHTIFMREHNRLAMQIADLNPDLDGETIFHETRKIVGAELQHITFHYWLPKVLGKKQFDKLIGPYRAYQPLLDASISNAFATAAFRFGHTLVNPILYRFDKNLAPIKEGHILLRDAFFAPEILLSTGSVDPYLRGLFATPMKKPISNELVNDELTENLFNQAHERGRDHALPGYVEFRKWCNLSPVENWDDLRNIMEREIIQKLKDLYGHPGNIDLFAGGVAEKRFDGALTGPTFSCIIAEQFRRIRDGDRFWYEKKDVFNEAQRKEIKKVSLARIICDNADNITNVQLHICKTFNMQDFDEFRIASASCSRPIFHSSLSGCGMNASFIPIIDFNQLLLEYHGSLAVIIYVQYDTIDTEEYIGDGSVILIINGVITKTWHNPPDD</sequence>
<name>A0A498SGW4_ACAVI</name>
<protein>
    <submittedName>
        <fullName evidence="3">Uncharacterized protein</fullName>
    </submittedName>
</protein>
<dbReference type="InterPro" id="IPR037120">
    <property type="entry name" value="Haem_peroxidase_sf_animal"/>
</dbReference>
<dbReference type="STRING" id="6277.A0A498SGW4"/>
<dbReference type="PRINTS" id="PR00457">
    <property type="entry name" value="ANPEROXIDASE"/>
</dbReference>
<feature type="non-terminal residue" evidence="3">
    <location>
        <position position="1"/>
    </location>
</feature>
<keyword evidence="2" id="KW-0479">Metal-binding</keyword>
<dbReference type="SUPFAM" id="SSF48113">
    <property type="entry name" value="Heme-dependent peroxidases"/>
    <property type="match status" value="1"/>
</dbReference>
<dbReference type="EMBL" id="UPTC01001055">
    <property type="protein sequence ID" value="VBB30962.1"/>
    <property type="molecule type" value="Genomic_DNA"/>
</dbReference>
<dbReference type="AlphaFoldDB" id="A0A498SGW4"/>
<keyword evidence="2" id="KW-0408">Iron</keyword>
<dbReference type="GO" id="GO:0020037">
    <property type="term" value="F:heme binding"/>
    <property type="evidence" value="ECO:0007669"/>
    <property type="project" value="InterPro"/>
</dbReference>
<accession>A0A498SGW4</accession>
<proteinExistence type="predicted"/>
<dbReference type="PANTHER" id="PTHR11475:SF58">
    <property type="entry name" value="PEROXIDASIN"/>
    <property type="match status" value="1"/>
</dbReference>
<dbReference type="GO" id="GO:0005615">
    <property type="term" value="C:extracellular space"/>
    <property type="evidence" value="ECO:0007669"/>
    <property type="project" value="TreeGrafter"/>
</dbReference>
<dbReference type="GO" id="GO:0004601">
    <property type="term" value="F:peroxidase activity"/>
    <property type="evidence" value="ECO:0007669"/>
    <property type="project" value="UniProtKB-KW"/>
</dbReference>
<dbReference type="InterPro" id="IPR019791">
    <property type="entry name" value="Haem_peroxidase_animal"/>
</dbReference>
<dbReference type="GO" id="GO:0046872">
    <property type="term" value="F:metal ion binding"/>
    <property type="evidence" value="ECO:0007669"/>
    <property type="project" value="UniProtKB-KW"/>
</dbReference>
<organism evidence="3 4">
    <name type="scientific">Acanthocheilonema viteae</name>
    <name type="common">Filarial nematode worm</name>
    <name type="synonym">Dipetalonema viteae</name>
    <dbReference type="NCBI Taxonomy" id="6277"/>
    <lineage>
        <taxon>Eukaryota</taxon>
        <taxon>Metazoa</taxon>
        <taxon>Ecdysozoa</taxon>
        <taxon>Nematoda</taxon>
        <taxon>Chromadorea</taxon>
        <taxon>Rhabditida</taxon>
        <taxon>Spirurina</taxon>
        <taxon>Spiruromorpha</taxon>
        <taxon>Filarioidea</taxon>
        <taxon>Onchocercidae</taxon>
        <taxon>Acanthocheilonema</taxon>
    </lineage>
</organism>
<dbReference type="Gene3D" id="1.10.640.10">
    <property type="entry name" value="Haem peroxidase domain superfamily, animal type"/>
    <property type="match status" value="1"/>
</dbReference>
<evidence type="ECO:0000313" key="4">
    <source>
        <dbReference type="Proteomes" id="UP000276991"/>
    </source>
</evidence>
<evidence type="ECO:0000313" key="3">
    <source>
        <dbReference type="EMBL" id="VBB30962.1"/>
    </source>
</evidence>
<feature type="binding site" description="axial binding residue" evidence="2">
    <location>
        <position position="171"/>
    </location>
    <ligand>
        <name>heme b</name>
        <dbReference type="ChEBI" id="CHEBI:60344"/>
    </ligand>
    <ligandPart>
        <name>Fe</name>
        <dbReference type="ChEBI" id="CHEBI:18248"/>
    </ligandPart>
</feature>
<keyword evidence="1" id="KW-0560">Oxidoreductase</keyword>
<dbReference type="PROSITE" id="PS50292">
    <property type="entry name" value="PEROXIDASE_3"/>
    <property type="match status" value="1"/>
</dbReference>
<dbReference type="Pfam" id="PF03098">
    <property type="entry name" value="An_peroxidase"/>
    <property type="match status" value="1"/>
</dbReference>
<gene>
    <name evidence="3" type="ORF">NAV_LOCUS5753</name>
</gene>
<dbReference type="Proteomes" id="UP000276991">
    <property type="component" value="Unassembled WGS sequence"/>
</dbReference>
<keyword evidence="1" id="KW-0575">Peroxidase</keyword>